<keyword evidence="8" id="KW-0347">Helicase</keyword>
<evidence type="ECO:0000256" key="1">
    <source>
        <dbReference type="ARBA" id="ARBA00022490"/>
    </source>
</evidence>
<keyword evidence="9" id="KW-1185">Reference proteome</keyword>
<dbReference type="EMBL" id="ACCL02000008">
    <property type="protein sequence ID" value="EET61037.1"/>
    <property type="molecule type" value="Genomic_DNA"/>
</dbReference>
<dbReference type="GO" id="GO:0009379">
    <property type="term" value="C:Holliday junction helicase complex"/>
    <property type="evidence" value="ECO:0007669"/>
    <property type="project" value="InterPro"/>
</dbReference>
<keyword evidence="8" id="KW-0067">ATP-binding</keyword>
<dbReference type="GO" id="GO:0016787">
    <property type="term" value="F:hydrolase activity"/>
    <property type="evidence" value="ECO:0007669"/>
    <property type="project" value="UniProtKB-KW"/>
</dbReference>
<dbReference type="HAMAP" id="MF_00031">
    <property type="entry name" value="DNA_HJ_migration_RuvA"/>
    <property type="match status" value="1"/>
</dbReference>
<dbReference type="CDD" id="cd14332">
    <property type="entry name" value="UBA_RuvA_C"/>
    <property type="match status" value="1"/>
</dbReference>
<proteinExistence type="inferred from homology"/>
<feature type="region of interest" description="Domain III" evidence="6">
    <location>
        <begin position="151"/>
        <end position="202"/>
    </location>
</feature>
<name>C6LEQ4_9FIRM</name>
<dbReference type="GO" id="GO:0006310">
    <property type="term" value="P:DNA recombination"/>
    <property type="evidence" value="ECO:0007669"/>
    <property type="project" value="UniProtKB-UniRule"/>
</dbReference>
<dbReference type="InterPro" id="IPR011114">
    <property type="entry name" value="RuvA_C"/>
</dbReference>
<keyword evidence="1 6" id="KW-0963">Cytoplasm</keyword>
<accession>C6LEQ4</accession>
<dbReference type="eggNOG" id="COG0632">
    <property type="taxonomic scope" value="Bacteria"/>
</dbReference>
<organism evidence="8 9">
    <name type="scientific">Marvinbryantia formatexigens DSM 14469</name>
    <dbReference type="NCBI Taxonomy" id="478749"/>
    <lineage>
        <taxon>Bacteria</taxon>
        <taxon>Bacillati</taxon>
        <taxon>Bacillota</taxon>
        <taxon>Clostridia</taxon>
        <taxon>Lachnospirales</taxon>
        <taxon>Lachnospiraceae</taxon>
        <taxon>Marvinbryantia</taxon>
    </lineage>
</organism>
<comment type="function">
    <text evidence="6">The RuvA-RuvB-RuvC complex processes Holliday junction (HJ) DNA during genetic recombination and DNA repair, while the RuvA-RuvB complex plays an important role in the rescue of blocked DNA replication forks via replication fork reversal (RFR). RuvA specifically binds to HJ cruciform DNA, conferring on it an open structure. The RuvB hexamer acts as an ATP-dependent pump, pulling dsDNA into and through the RuvAB complex. HJ branch migration allows RuvC to scan DNA until it finds its consensus sequence, where it cleaves and resolves the cruciform DNA.</text>
</comment>
<evidence type="ECO:0000256" key="5">
    <source>
        <dbReference type="ARBA" id="ARBA00023204"/>
    </source>
</evidence>
<protein>
    <recommendedName>
        <fullName evidence="6">Holliday junction branch migration complex subunit RuvA</fullName>
    </recommendedName>
</protein>
<dbReference type="NCBIfam" id="TIGR00084">
    <property type="entry name" value="ruvA"/>
    <property type="match status" value="1"/>
</dbReference>
<dbReference type="Pfam" id="PF14520">
    <property type="entry name" value="HHH_5"/>
    <property type="match status" value="1"/>
</dbReference>
<evidence type="ECO:0000256" key="4">
    <source>
        <dbReference type="ARBA" id="ARBA00023172"/>
    </source>
</evidence>
<dbReference type="STRING" id="168384.SAMN05660368_00288"/>
<dbReference type="Proteomes" id="UP000005561">
    <property type="component" value="Unassembled WGS sequence"/>
</dbReference>
<comment type="domain">
    <text evidence="6">Has three domains with a flexible linker between the domains II and III and assumes an 'L' shape. Domain III is highly mobile and contacts RuvB.</text>
</comment>
<dbReference type="InterPro" id="IPR013849">
    <property type="entry name" value="DNA_helicase_Holl-junc_RuvA_I"/>
</dbReference>
<dbReference type="InterPro" id="IPR003583">
    <property type="entry name" value="Hlx-hairpin-Hlx_DNA-bd_motif"/>
</dbReference>
<dbReference type="Gene3D" id="1.10.150.20">
    <property type="entry name" value="5' to 3' exonuclease, C-terminal subdomain"/>
    <property type="match status" value="1"/>
</dbReference>
<dbReference type="Pfam" id="PF01330">
    <property type="entry name" value="RuvA_N"/>
    <property type="match status" value="1"/>
</dbReference>
<dbReference type="GO" id="GO:0005524">
    <property type="term" value="F:ATP binding"/>
    <property type="evidence" value="ECO:0007669"/>
    <property type="project" value="InterPro"/>
</dbReference>
<evidence type="ECO:0000256" key="6">
    <source>
        <dbReference type="HAMAP-Rule" id="MF_00031"/>
    </source>
</evidence>
<comment type="caution">
    <text evidence="6">Lacks conserved residue(s) required for the propagation of feature annotation.</text>
</comment>
<dbReference type="SUPFAM" id="SSF50249">
    <property type="entry name" value="Nucleic acid-binding proteins"/>
    <property type="match status" value="1"/>
</dbReference>
<keyword evidence="5 6" id="KW-0234">DNA repair</keyword>
<dbReference type="GO" id="GO:0000400">
    <property type="term" value="F:four-way junction DNA binding"/>
    <property type="evidence" value="ECO:0007669"/>
    <property type="project" value="UniProtKB-UniRule"/>
</dbReference>
<gene>
    <name evidence="6 8" type="primary">ruvA</name>
    <name evidence="8" type="ORF">BRYFOR_07105</name>
</gene>
<keyword evidence="3 6" id="KW-0238">DNA-binding</keyword>
<comment type="caution">
    <text evidence="8">The sequence shown here is derived from an EMBL/GenBank/DDBJ whole genome shotgun (WGS) entry which is preliminary data.</text>
</comment>
<evidence type="ECO:0000313" key="9">
    <source>
        <dbReference type="Proteomes" id="UP000005561"/>
    </source>
</evidence>
<keyword evidence="4 6" id="KW-0233">DNA recombination</keyword>
<evidence type="ECO:0000259" key="7">
    <source>
        <dbReference type="SMART" id="SM00278"/>
    </source>
</evidence>
<dbReference type="InterPro" id="IPR036267">
    <property type="entry name" value="RuvA_C_sf"/>
</dbReference>
<dbReference type="GO" id="GO:0005737">
    <property type="term" value="C:cytoplasm"/>
    <property type="evidence" value="ECO:0007669"/>
    <property type="project" value="UniProtKB-SubCell"/>
</dbReference>
<comment type="subunit">
    <text evidence="6">Homotetramer. Forms an RuvA(8)-RuvB(12)-Holliday junction (HJ) complex. HJ DNA is sandwiched between 2 RuvA tetramers; dsDNA enters through RuvA and exits via RuvB. An RuvB hexamer assembles on each DNA strand where it exits the tetramer. Each RuvB hexamer is contacted by two RuvA subunits (via domain III) on 2 adjacent RuvB subunits; this complex drives branch migration. In the full resolvosome a probable DNA-RuvA(4)-RuvB(12)-RuvC(2) complex forms which resolves the HJ.</text>
</comment>
<evidence type="ECO:0000313" key="8">
    <source>
        <dbReference type="EMBL" id="EET61037.1"/>
    </source>
</evidence>
<feature type="domain" description="Helix-hairpin-helix DNA-binding motif class 1" evidence="7">
    <location>
        <begin position="73"/>
        <end position="92"/>
    </location>
</feature>
<dbReference type="GO" id="GO:0009378">
    <property type="term" value="F:four-way junction helicase activity"/>
    <property type="evidence" value="ECO:0007669"/>
    <property type="project" value="InterPro"/>
</dbReference>
<reference evidence="8" key="1">
    <citation type="submission" date="2009-07" db="EMBL/GenBank/DDBJ databases">
        <authorList>
            <person name="Weinstock G."/>
            <person name="Sodergren E."/>
            <person name="Clifton S."/>
            <person name="Fulton L."/>
            <person name="Fulton B."/>
            <person name="Courtney L."/>
            <person name="Fronick C."/>
            <person name="Harrison M."/>
            <person name="Strong C."/>
            <person name="Farmer C."/>
            <person name="Delahaunty K."/>
            <person name="Markovic C."/>
            <person name="Hall O."/>
            <person name="Minx P."/>
            <person name="Tomlinson C."/>
            <person name="Mitreva M."/>
            <person name="Nelson J."/>
            <person name="Hou S."/>
            <person name="Wollam A."/>
            <person name="Pepin K.H."/>
            <person name="Johnson M."/>
            <person name="Bhonagiri V."/>
            <person name="Nash W.E."/>
            <person name="Warren W."/>
            <person name="Chinwalla A."/>
            <person name="Mardis E.R."/>
            <person name="Wilson R.K."/>
        </authorList>
    </citation>
    <scope>NUCLEOTIDE SEQUENCE [LARGE SCALE GENOMIC DNA]</scope>
    <source>
        <strain evidence="8">DSM 14469</strain>
    </source>
</reference>
<dbReference type="OrthoDB" id="5293449at2"/>
<dbReference type="Pfam" id="PF07499">
    <property type="entry name" value="RuvA_C"/>
    <property type="match status" value="1"/>
</dbReference>
<dbReference type="AlphaFoldDB" id="C6LEQ4"/>
<feature type="domain" description="Helix-hairpin-helix DNA-binding motif class 1" evidence="7">
    <location>
        <begin position="108"/>
        <end position="127"/>
    </location>
</feature>
<dbReference type="InterPro" id="IPR012340">
    <property type="entry name" value="NA-bd_OB-fold"/>
</dbReference>
<feature type="region of interest" description="Domain I" evidence="6">
    <location>
        <begin position="1"/>
        <end position="64"/>
    </location>
</feature>
<dbReference type="Gene3D" id="1.10.8.10">
    <property type="entry name" value="DNA helicase RuvA subunit, C-terminal domain"/>
    <property type="match status" value="1"/>
</dbReference>
<dbReference type="SUPFAM" id="SSF46929">
    <property type="entry name" value="DNA helicase RuvA subunit, C-terminal domain"/>
    <property type="match status" value="1"/>
</dbReference>
<keyword evidence="8" id="KW-0378">Hydrolase</keyword>
<feature type="region of interest" description="Domain II" evidence="6">
    <location>
        <begin position="65"/>
        <end position="142"/>
    </location>
</feature>
<evidence type="ECO:0000256" key="2">
    <source>
        <dbReference type="ARBA" id="ARBA00022763"/>
    </source>
</evidence>
<dbReference type="GO" id="GO:0006281">
    <property type="term" value="P:DNA repair"/>
    <property type="evidence" value="ECO:0007669"/>
    <property type="project" value="UniProtKB-UniRule"/>
</dbReference>
<dbReference type="GO" id="GO:0048476">
    <property type="term" value="C:Holliday junction resolvase complex"/>
    <property type="evidence" value="ECO:0007669"/>
    <property type="project" value="UniProtKB-UniRule"/>
</dbReference>
<dbReference type="RefSeq" id="WP_006861897.1">
    <property type="nucleotide sequence ID" value="NZ_ACCL02000008.1"/>
</dbReference>
<dbReference type="Gene3D" id="2.40.50.140">
    <property type="entry name" value="Nucleic acid-binding proteins"/>
    <property type="match status" value="1"/>
</dbReference>
<comment type="subcellular location">
    <subcellularLocation>
        <location evidence="6">Cytoplasm</location>
    </subcellularLocation>
</comment>
<dbReference type="InterPro" id="IPR000085">
    <property type="entry name" value="RuvA"/>
</dbReference>
<dbReference type="SUPFAM" id="SSF47781">
    <property type="entry name" value="RuvA domain 2-like"/>
    <property type="match status" value="1"/>
</dbReference>
<keyword evidence="2 6" id="KW-0227">DNA damage</keyword>
<sequence>MIAFIKGTLVEAAENVAVIENNGIGFNVYITGRDAGQLVRGGMEVLLYTYMDVREDAIQLYGFLSKDDLEIFRMLLKVNGIGPKAAQGVLTAISANELRFAVLADDIKAISAAPGIGKKTAQKLILELKDKFSLQDTFEQKLAENTAAAAAAPNETQSEAVQALVALGYAGSDALKAVKAVHATEDMSTEDILRAALKHISF</sequence>
<evidence type="ECO:0000256" key="3">
    <source>
        <dbReference type="ARBA" id="ARBA00023125"/>
    </source>
</evidence>
<comment type="similarity">
    <text evidence="6">Belongs to the RuvA family.</text>
</comment>
<keyword evidence="8" id="KW-0547">Nucleotide-binding</keyword>
<dbReference type="SMART" id="SM00278">
    <property type="entry name" value="HhH1"/>
    <property type="match status" value="2"/>
</dbReference>
<dbReference type="InterPro" id="IPR010994">
    <property type="entry name" value="RuvA_2-like"/>
</dbReference>